<dbReference type="PANTHER" id="PTHR35566">
    <property type="entry name" value="BLR3599 PROTEIN"/>
    <property type="match status" value="1"/>
</dbReference>
<name>A0ABU8R6U3_9PSED</name>
<dbReference type="NCBIfam" id="TIGR03353">
    <property type="entry name" value="VI_chp_4"/>
    <property type="match status" value="1"/>
</dbReference>
<protein>
    <submittedName>
        <fullName evidence="1">Type VI secretion system baseplate subunit TssK</fullName>
    </submittedName>
</protein>
<keyword evidence="2" id="KW-1185">Reference proteome</keyword>
<evidence type="ECO:0000313" key="2">
    <source>
        <dbReference type="Proteomes" id="UP001377692"/>
    </source>
</evidence>
<evidence type="ECO:0000313" key="1">
    <source>
        <dbReference type="EMBL" id="MEJ5905545.1"/>
    </source>
</evidence>
<dbReference type="PANTHER" id="PTHR35566:SF1">
    <property type="entry name" value="TYPE VI SECRETION SYSTEM BASEPLATE COMPONENT TSSK1"/>
    <property type="match status" value="1"/>
</dbReference>
<dbReference type="Pfam" id="PF05936">
    <property type="entry name" value="T6SS_VasE"/>
    <property type="match status" value="1"/>
</dbReference>
<dbReference type="EMBL" id="JBBHLD010000009">
    <property type="protein sequence ID" value="MEJ5905545.1"/>
    <property type="molecule type" value="Genomic_DNA"/>
</dbReference>
<dbReference type="InterPro" id="IPR010263">
    <property type="entry name" value="T6SS_TssK"/>
</dbReference>
<gene>
    <name evidence="1" type="primary">tssK</name>
    <name evidence="1" type="ORF">V7V80_12705</name>
</gene>
<sequence>MSSRNPVLWPEGLFVKPQHFQQAARAAEAALHQRLGSLNAAFYGFSELQLNDEYLSLGKIAITRARGIMPDGTVFDIPADLPPPPPLEIDDDGAKDSEIYLCLPLRNEGGREVSWPDNAANFRYSAQTEEIKDTHSADGDLVQVDLAVPNLQLKRKADDSSAYTRLALARILERRPDGSLQLDEGFYPTSVSVRAVPALQRFLEEITNSLRERARNLAARIGASGQSGIADIRDFNLLQAMNRWWPCFQHLARQGQTHPEQLYLCMSQACGEFVTFTDESRLPQEHPAYHHTALRTSFKPLEDTLRRALSTVLQPRAVSLPLETLEYGVMTAALEDRRLIDEATFILAVRADLPPQALRQMFIQKAKITSLEALEDLVPLQLPGIPLNALPVAPRDLPFHAGFSYFELDRRDPAWACMKTANGFGIHVAGDFPGLELQFWAIRSEQRER</sequence>
<dbReference type="RefSeq" id="WP_339549398.1">
    <property type="nucleotide sequence ID" value="NZ_JBBHLD010000009.1"/>
</dbReference>
<proteinExistence type="predicted"/>
<organism evidence="1 2">
    <name type="scientific">Pseudomonas kermanshahensis</name>
    <dbReference type="NCBI Taxonomy" id="2745482"/>
    <lineage>
        <taxon>Bacteria</taxon>
        <taxon>Pseudomonadati</taxon>
        <taxon>Pseudomonadota</taxon>
        <taxon>Gammaproteobacteria</taxon>
        <taxon>Pseudomonadales</taxon>
        <taxon>Pseudomonadaceae</taxon>
        <taxon>Pseudomonas</taxon>
    </lineage>
</organism>
<comment type="caution">
    <text evidence="1">The sequence shown here is derived from an EMBL/GenBank/DDBJ whole genome shotgun (WGS) entry which is preliminary data.</text>
</comment>
<reference evidence="1 2" key="1">
    <citation type="submission" date="2024-02" db="EMBL/GenBank/DDBJ databases">
        <title>Identification of pathogenicity and growth-promoting functions of Pseudomonas putida variants.</title>
        <authorList>
            <person name="Sun J."/>
        </authorList>
    </citation>
    <scope>NUCLEOTIDE SEQUENCE [LARGE SCALE GENOMIC DNA]</scope>
    <source>
        <strain evidence="1 2">A04</strain>
    </source>
</reference>
<accession>A0ABU8R6U3</accession>
<dbReference type="Proteomes" id="UP001377692">
    <property type="component" value="Unassembled WGS sequence"/>
</dbReference>